<keyword evidence="9" id="KW-1185">Reference proteome</keyword>
<comment type="similarity">
    <text evidence="2 6">Belongs to the FPP/GGPP synthase family.</text>
</comment>
<dbReference type="PROSITE" id="PS00444">
    <property type="entry name" value="POLYPRENYL_SYNTHASE_2"/>
    <property type="match status" value="1"/>
</dbReference>
<keyword evidence="7" id="KW-1133">Transmembrane helix</keyword>
<dbReference type="GO" id="GO:0008299">
    <property type="term" value="P:isoprenoid biosynthetic process"/>
    <property type="evidence" value="ECO:0007669"/>
    <property type="project" value="InterPro"/>
</dbReference>
<evidence type="ECO:0000256" key="7">
    <source>
        <dbReference type="SAM" id="Phobius"/>
    </source>
</evidence>
<keyword evidence="7" id="KW-0812">Transmembrane</keyword>
<evidence type="ECO:0000313" key="9">
    <source>
        <dbReference type="Proteomes" id="UP000184016"/>
    </source>
</evidence>
<organism evidence="8 9">
    <name type="scientific">Alicyclobacillus tolerans</name>
    <dbReference type="NCBI Taxonomy" id="90970"/>
    <lineage>
        <taxon>Bacteria</taxon>
        <taxon>Bacillati</taxon>
        <taxon>Bacillota</taxon>
        <taxon>Bacilli</taxon>
        <taxon>Bacillales</taxon>
        <taxon>Alicyclobacillaceae</taxon>
        <taxon>Alicyclobacillus</taxon>
    </lineage>
</organism>
<evidence type="ECO:0000256" key="3">
    <source>
        <dbReference type="ARBA" id="ARBA00022679"/>
    </source>
</evidence>
<dbReference type="InterPro" id="IPR000092">
    <property type="entry name" value="Polyprenyl_synt"/>
</dbReference>
<accession>A0A1M6QST8</accession>
<comment type="cofactor">
    <cofactor evidence="1">
        <name>Mg(2+)</name>
        <dbReference type="ChEBI" id="CHEBI:18420"/>
    </cofactor>
</comment>
<name>A0A1M6QST8_9BACL</name>
<dbReference type="SFLD" id="SFLDG01017">
    <property type="entry name" value="Polyprenyl_Transferase_Like"/>
    <property type="match status" value="1"/>
</dbReference>
<dbReference type="GO" id="GO:0004659">
    <property type="term" value="F:prenyltransferase activity"/>
    <property type="evidence" value="ECO:0007669"/>
    <property type="project" value="InterPro"/>
</dbReference>
<dbReference type="RefSeq" id="WP_072873941.1">
    <property type="nucleotide sequence ID" value="NZ_FRAF01000010.1"/>
</dbReference>
<sequence length="341" mass="38929">MPKTAASLAQMRKAIDQTLWVLTSRLGENQSQLSQMTRYHLGYDNNAGAGYKSTDSWSKRTRPILLLLVYAALVSEWVPAIPAAAAIECVHSFSLIHDDIQDESPIRRGRPAVWNVWGVHRAINAGDALFALAFESLNLLRSDFPAESVLDIYETLSMTCISLSNGQQLDMEYEQIDDVTLSQYFKLIELKTGTLFGLSFEISAILAGCSPEKRLILRKAGRKLGVLFQIQDDFRDLFEVERNLGKPTGQDALRRKKTLPVLLGLKAQKHFYSLWNSEALQSEMTQSDWQIALMEDDILEESLSIQRNLQTEILQYLEHVEWNEPWKSELFQCLYRLMEIH</sequence>
<dbReference type="SUPFAM" id="SSF48576">
    <property type="entry name" value="Terpenoid synthases"/>
    <property type="match status" value="1"/>
</dbReference>
<keyword evidence="3 6" id="KW-0808">Transferase</keyword>
<dbReference type="Pfam" id="PF00348">
    <property type="entry name" value="polyprenyl_synt"/>
    <property type="match status" value="1"/>
</dbReference>
<evidence type="ECO:0000256" key="2">
    <source>
        <dbReference type="ARBA" id="ARBA00006706"/>
    </source>
</evidence>
<dbReference type="GO" id="GO:0046872">
    <property type="term" value="F:metal ion binding"/>
    <property type="evidence" value="ECO:0007669"/>
    <property type="project" value="UniProtKB-KW"/>
</dbReference>
<dbReference type="CDD" id="cd00685">
    <property type="entry name" value="Trans_IPPS_HT"/>
    <property type="match status" value="1"/>
</dbReference>
<keyword evidence="7" id="KW-0472">Membrane</keyword>
<dbReference type="InterPro" id="IPR033749">
    <property type="entry name" value="Polyprenyl_synt_CS"/>
</dbReference>
<evidence type="ECO:0000313" key="8">
    <source>
        <dbReference type="EMBL" id="SHK23183.1"/>
    </source>
</evidence>
<feature type="transmembrane region" description="Helical" evidence="7">
    <location>
        <begin position="64"/>
        <end position="87"/>
    </location>
</feature>
<evidence type="ECO:0000256" key="6">
    <source>
        <dbReference type="RuleBase" id="RU004466"/>
    </source>
</evidence>
<evidence type="ECO:0000256" key="4">
    <source>
        <dbReference type="ARBA" id="ARBA00022723"/>
    </source>
</evidence>
<dbReference type="PANTHER" id="PTHR12001:SF85">
    <property type="entry name" value="SHORT CHAIN ISOPRENYL DIPHOSPHATE SYNTHASE"/>
    <property type="match status" value="1"/>
</dbReference>
<dbReference type="SFLD" id="SFLDS00005">
    <property type="entry name" value="Isoprenoid_Synthase_Type_I"/>
    <property type="match status" value="1"/>
</dbReference>
<dbReference type="STRING" id="1830138.SAMN05443507_110103"/>
<dbReference type="AlphaFoldDB" id="A0A1M6QST8"/>
<gene>
    <name evidence="8" type="ORF">SAMN05443507_110103</name>
</gene>
<dbReference type="Proteomes" id="UP000184016">
    <property type="component" value="Unassembled WGS sequence"/>
</dbReference>
<dbReference type="Gene3D" id="1.10.600.10">
    <property type="entry name" value="Farnesyl Diphosphate Synthase"/>
    <property type="match status" value="1"/>
</dbReference>
<dbReference type="PROSITE" id="PS00723">
    <property type="entry name" value="POLYPRENYL_SYNTHASE_1"/>
    <property type="match status" value="1"/>
</dbReference>
<keyword evidence="5" id="KW-0460">Magnesium</keyword>
<evidence type="ECO:0000256" key="5">
    <source>
        <dbReference type="ARBA" id="ARBA00022842"/>
    </source>
</evidence>
<reference evidence="9" key="1">
    <citation type="submission" date="2016-11" db="EMBL/GenBank/DDBJ databases">
        <authorList>
            <person name="Varghese N."/>
            <person name="Submissions S."/>
        </authorList>
    </citation>
    <scope>NUCLEOTIDE SEQUENCE [LARGE SCALE GENOMIC DNA]</scope>
    <source>
        <strain evidence="9">USBA-503</strain>
    </source>
</reference>
<keyword evidence="4" id="KW-0479">Metal-binding</keyword>
<evidence type="ECO:0000256" key="1">
    <source>
        <dbReference type="ARBA" id="ARBA00001946"/>
    </source>
</evidence>
<dbReference type="EMBL" id="FRAF01000010">
    <property type="protein sequence ID" value="SHK23183.1"/>
    <property type="molecule type" value="Genomic_DNA"/>
</dbReference>
<dbReference type="PANTHER" id="PTHR12001">
    <property type="entry name" value="GERANYLGERANYL PYROPHOSPHATE SYNTHASE"/>
    <property type="match status" value="1"/>
</dbReference>
<protein>
    <submittedName>
        <fullName evidence="8">Geranylgeranyl diphosphate synthase, type I</fullName>
    </submittedName>
</protein>
<proteinExistence type="inferred from homology"/>
<dbReference type="OrthoDB" id="9805316at2"/>
<dbReference type="InterPro" id="IPR008949">
    <property type="entry name" value="Isoprenoid_synthase_dom_sf"/>
</dbReference>